<keyword evidence="2" id="KW-1185">Reference proteome</keyword>
<keyword evidence="1" id="KW-0808">Transferase</keyword>
<keyword evidence="1" id="KW-0418">Kinase</keyword>
<gene>
    <name evidence="1" type="primary">PAK5_2</name>
    <name evidence="1" type="ORF">K3G42_033471</name>
</gene>
<dbReference type="Proteomes" id="UP000827872">
    <property type="component" value="Linkage Group LG01"/>
</dbReference>
<evidence type="ECO:0000313" key="2">
    <source>
        <dbReference type="Proteomes" id="UP000827872"/>
    </source>
</evidence>
<reference evidence="1" key="1">
    <citation type="submission" date="2021-08" db="EMBL/GenBank/DDBJ databases">
        <title>The first chromosome-level gecko genome reveals the dynamic sex chromosomes of Neotropical dwarf geckos (Sphaerodactylidae: Sphaerodactylus).</title>
        <authorList>
            <person name="Pinto B.J."/>
            <person name="Keating S.E."/>
            <person name="Gamble T."/>
        </authorList>
    </citation>
    <scope>NUCLEOTIDE SEQUENCE</scope>
    <source>
        <strain evidence="1">TG3544</strain>
    </source>
</reference>
<protein>
    <submittedName>
        <fullName evidence="1">Serine/threonine protein kinase, STE, PAK/STE20</fullName>
    </submittedName>
</protein>
<organism evidence="1 2">
    <name type="scientific">Sphaerodactylus townsendi</name>
    <dbReference type="NCBI Taxonomy" id="933632"/>
    <lineage>
        <taxon>Eukaryota</taxon>
        <taxon>Metazoa</taxon>
        <taxon>Chordata</taxon>
        <taxon>Craniata</taxon>
        <taxon>Vertebrata</taxon>
        <taxon>Euteleostomi</taxon>
        <taxon>Lepidosauria</taxon>
        <taxon>Squamata</taxon>
        <taxon>Bifurcata</taxon>
        <taxon>Gekkota</taxon>
        <taxon>Sphaerodactylidae</taxon>
        <taxon>Sphaerodactylus</taxon>
    </lineage>
</organism>
<comment type="caution">
    <text evidence="1">The sequence shown here is derived from an EMBL/GenBank/DDBJ whole genome shotgun (WGS) entry which is preliminary data.</text>
</comment>
<sequence>MTFSLPRNDTLGRTQWTTIVRGNKPCKDASINGLLEEFDNISVTRSNSLRKESPPTSHLDHSNHLESHQQENGYITYSQYSSESDTGVDFVAEKYRDKSIPGEDFDKYSRSSYAAKQNGHAMKMKPSDMYFLEAKTLKSDLSRFLPDYHAHMDAKSRLSDYGGLRLEYQRETSSLDYKEPFHYTPSRTSLHSQCSRERLEYSDSKWGKDDCDKRPKSSYVNPASPQPAMRQRSRSGSGLQEPIVPYGASAFKSSQQGHSYSSYTYPRLSETATGVPKVNVYRSTFSALWSVHYLEFKTYFAVHCSPGVSGIR</sequence>
<name>A0ACB8GEP7_9SAUR</name>
<dbReference type="EMBL" id="CM037614">
    <property type="protein sequence ID" value="KAH8017994.1"/>
    <property type="molecule type" value="Genomic_DNA"/>
</dbReference>
<accession>A0ACB8GEP7</accession>
<evidence type="ECO:0000313" key="1">
    <source>
        <dbReference type="EMBL" id="KAH8017994.1"/>
    </source>
</evidence>
<proteinExistence type="predicted"/>
<keyword evidence="1" id="KW-0723">Serine/threonine-protein kinase</keyword>